<keyword evidence="3" id="KW-0238">DNA-binding</keyword>
<dbReference type="eggNOG" id="COG0583">
    <property type="taxonomic scope" value="Bacteria"/>
</dbReference>
<dbReference type="InterPro" id="IPR005119">
    <property type="entry name" value="LysR_subst-bd"/>
</dbReference>
<gene>
    <name evidence="6" type="ordered locus">Mmwyl1_0413</name>
</gene>
<dbReference type="SUPFAM" id="SSF46785">
    <property type="entry name" value="Winged helix' DNA-binding domain"/>
    <property type="match status" value="1"/>
</dbReference>
<keyword evidence="4" id="KW-0804">Transcription</keyword>
<accession>A6VSC2</accession>
<dbReference type="Gene3D" id="1.10.10.10">
    <property type="entry name" value="Winged helix-like DNA-binding domain superfamily/Winged helix DNA-binding domain"/>
    <property type="match status" value="1"/>
</dbReference>
<reference evidence="6" key="1">
    <citation type="submission" date="2007-06" db="EMBL/GenBank/DDBJ databases">
        <title>Complete sequence of Marinomonas sp. MWYL1.</title>
        <authorList>
            <consortium name="US DOE Joint Genome Institute"/>
            <person name="Copeland A."/>
            <person name="Lucas S."/>
            <person name="Lapidus A."/>
            <person name="Barry K."/>
            <person name="Glavina del Rio T."/>
            <person name="Dalin E."/>
            <person name="Tice H."/>
            <person name="Pitluck S."/>
            <person name="Kiss H."/>
            <person name="Brettin T."/>
            <person name="Bruce D."/>
            <person name="Detter J.C."/>
            <person name="Han C."/>
            <person name="Schmutz J."/>
            <person name="Larimer F."/>
            <person name="Land M."/>
            <person name="Hauser L."/>
            <person name="Kyrpides N."/>
            <person name="Kim E."/>
            <person name="Johnston A.W.B."/>
            <person name="Todd J.D."/>
            <person name="Rogers R."/>
            <person name="Wexler M."/>
            <person name="Bond P.L."/>
            <person name="Li Y."/>
            <person name="Richardson P."/>
        </authorList>
    </citation>
    <scope>NUCLEOTIDE SEQUENCE [LARGE SCALE GENOMIC DNA]</scope>
    <source>
        <strain evidence="6">MWYL1</strain>
    </source>
</reference>
<dbReference type="AlphaFoldDB" id="A6VSC2"/>
<evidence type="ECO:0000256" key="3">
    <source>
        <dbReference type="ARBA" id="ARBA00023125"/>
    </source>
</evidence>
<name>A6VSC2_MARMS</name>
<dbReference type="PANTHER" id="PTHR30579">
    <property type="entry name" value="TRANSCRIPTIONAL REGULATOR"/>
    <property type="match status" value="1"/>
</dbReference>
<dbReference type="PROSITE" id="PS50931">
    <property type="entry name" value="HTH_LYSR"/>
    <property type="match status" value="1"/>
</dbReference>
<dbReference type="SUPFAM" id="SSF53850">
    <property type="entry name" value="Periplasmic binding protein-like II"/>
    <property type="match status" value="1"/>
</dbReference>
<dbReference type="Gene3D" id="3.40.190.10">
    <property type="entry name" value="Periplasmic binding protein-like II"/>
    <property type="match status" value="2"/>
</dbReference>
<dbReference type="GO" id="GO:0003700">
    <property type="term" value="F:DNA-binding transcription factor activity"/>
    <property type="evidence" value="ECO:0007669"/>
    <property type="project" value="InterPro"/>
</dbReference>
<dbReference type="Pfam" id="PF00126">
    <property type="entry name" value="HTH_1"/>
    <property type="match status" value="1"/>
</dbReference>
<keyword evidence="2" id="KW-0805">Transcription regulation</keyword>
<feature type="domain" description="HTH lysR-type" evidence="5">
    <location>
        <begin position="18"/>
        <end position="75"/>
    </location>
</feature>
<evidence type="ECO:0000256" key="4">
    <source>
        <dbReference type="ARBA" id="ARBA00023163"/>
    </source>
</evidence>
<dbReference type="KEGG" id="mmw:Mmwyl1_0413"/>
<dbReference type="InterPro" id="IPR050176">
    <property type="entry name" value="LTTR"/>
</dbReference>
<dbReference type="GO" id="GO:0003677">
    <property type="term" value="F:DNA binding"/>
    <property type="evidence" value="ECO:0007669"/>
    <property type="project" value="UniProtKB-KW"/>
</dbReference>
<evidence type="ECO:0000313" key="6">
    <source>
        <dbReference type="EMBL" id="ABR69351.1"/>
    </source>
</evidence>
<comment type="similarity">
    <text evidence="1">Belongs to the LysR transcriptional regulatory family.</text>
</comment>
<dbReference type="Pfam" id="PF03466">
    <property type="entry name" value="LysR_substrate"/>
    <property type="match status" value="1"/>
</dbReference>
<dbReference type="STRING" id="400668.Mmwyl1_0413"/>
<evidence type="ECO:0000256" key="1">
    <source>
        <dbReference type="ARBA" id="ARBA00009437"/>
    </source>
</evidence>
<evidence type="ECO:0000259" key="5">
    <source>
        <dbReference type="PROSITE" id="PS50931"/>
    </source>
</evidence>
<dbReference type="PANTHER" id="PTHR30579:SF7">
    <property type="entry name" value="HTH-TYPE TRANSCRIPTIONAL REGULATOR LRHA-RELATED"/>
    <property type="match status" value="1"/>
</dbReference>
<dbReference type="EMBL" id="CP000749">
    <property type="protein sequence ID" value="ABR69351.1"/>
    <property type="molecule type" value="Genomic_DNA"/>
</dbReference>
<organism evidence="6">
    <name type="scientific">Marinomonas sp. (strain MWYL1)</name>
    <dbReference type="NCBI Taxonomy" id="400668"/>
    <lineage>
        <taxon>Bacteria</taxon>
        <taxon>Pseudomonadati</taxon>
        <taxon>Pseudomonadota</taxon>
        <taxon>Gammaproteobacteria</taxon>
        <taxon>Oceanospirillales</taxon>
        <taxon>Oceanospirillaceae</taxon>
        <taxon>Marinomonas</taxon>
    </lineage>
</organism>
<sequence>MTAGLTHFDESLKEKIVLDTELLKTLVAIVDHGSFQRAAMQTFRTPSAISMQMKRLEEQVGTDLFCKQGRDQVLTEDGQQLVHYARQILQLQESALQSIKGPQQGVLLNLGCPNDYVANLLVVIMSVMESMLPNIRFRIRTGTSSELRELMDKGEVDLALVTRTPDSDEGLTLFQDKGVWVAKKGFDWTTLNPLSLALYESSCKFHSSAVDGLQKKGTDYQLYCVTANLTLIESLLMAEKAISAIASISVNDSLEIIASDLLPSLPAVEIAFSRSASAPDWLTVAWIEEVIERVVKDTKRPA</sequence>
<protein>
    <submittedName>
        <fullName evidence="6">Transcriptional regulator, LysR family</fullName>
    </submittedName>
</protein>
<dbReference type="InterPro" id="IPR036390">
    <property type="entry name" value="WH_DNA-bd_sf"/>
</dbReference>
<dbReference type="HOGENOM" id="CLU_039613_1_4_6"/>
<evidence type="ECO:0000256" key="2">
    <source>
        <dbReference type="ARBA" id="ARBA00023015"/>
    </source>
</evidence>
<dbReference type="InterPro" id="IPR000847">
    <property type="entry name" value="LysR_HTH_N"/>
</dbReference>
<dbReference type="InterPro" id="IPR036388">
    <property type="entry name" value="WH-like_DNA-bd_sf"/>
</dbReference>
<proteinExistence type="inferred from homology"/>